<sequence length="1068" mass="118038">MFFALFASALSQTLICFYQYQESECPSGFTLFSTSDFDQFQQSQHSDNSYVFHFAADMINEGQNLVIDFSNVDANSFEVTFKSDSFKQVFADISLKPSYVLTSISLENVNVFLSQTDYEFNSLKMRSSILNGFSIISSKDLNTDSFSLSNIQEISPETVFVSLHDFQKSASVKISKEADIEFSEITSSLTTSVIGKTVRFTDPETKNSFSLLCDSISTDIKISHNKENVIVNLESVFNGVDEHPPLLAFYLNNNAILALPESNSPPISTIAVAHVDSASIQISNGIAPISIDGTNVNIHLKAQTVKITGYISLSDKIVFVNDDQNQNLVLNTVSIEKEGASMLVDFETTVIINNFVSNSFKCNFEGAAKYQIVEFRAETYNAHFSNFVCQQPVPAFYILGKSSFLSSNNFIGELTLTPKFIGNEPTQEEVEAHFNEKLELAALVSAKKSIKRIKSIRRSANTKNDASIKILFPRDGLKGFNSATNIYSDLIEENSASIILDHHYLDFNNDICYNTGTEGCPEGSVVFSDKASFLKWEEHVRPTATILNFYFVTPLVESIDFTNWVDVHPDVYINAMAVILEQKFIGGQLGTITIDGKDKLAQIVINRESSPVMIISPLKLYNVKIAPHSIETINCTLLSSIHLDPKTLAQFPVNCVPETLVLEKFDDFSSIEFSEESIKFANSTTAGVTDITYQLKQASRPLFNLTTAAESLTLSVSEGTTQTFAEFQHFEMTSANSVLYSEIPSTFKDVVNGYGFNGVLNVESEFSNVPLKFVDNKKVEVQSPGNVEFSSSWEIDNLVDLNKLGKDASLIFDDVHFGPKAQIEGESSAILANAFFDSREKHQQSIKKVVHKGTVKVSPSTSVSIDEYVIDGESPVLSVGYRMAEIPSINLNKVTQKSGNLKVIFEYEESTDEATYSEKVQDEYSDVNIPVICGKELICDKWAFEFSSKVSQFEKILNASCTKNCVNLNLINLHPPTPAPTPVPTTSPTEPPTEKPTEKPTEQPSEQPTETTAPTPTPQIDDDKIMIIVGAAAATTAVVCIIIGIVFCVRKKRVNAQLNNSKLLASTY</sequence>
<protein>
    <submittedName>
        <fullName evidence="3">Uncharacterized protein</fullName>
    </submittedName>
</protein>
<feature type="compositionally biased region" description="Pro residues" evidence="1">
    <location>
        <begin position="976"/>
        <end position="991"/>
    </location>
</feature>
<gene>
    <name evidence="3" type="ORF">TRFO_27265</name>
</gene>
<dbReference type="EMBL" id="MLAK01000769">
    <property type="protein sequence ID" value="OHT05133.1"/>
    <property type="molecule type" value="Genomic_DNA"/>
</dbReference>
<dbReference type="RefSeq" id="XP_068358269.1">
    <property type="nucleotide sequence ID" value="XM_068505433.1"/>
</dbReference>
<organism evidence="3 4">
    <name type="scientific">Tritrichomonas foetus</name>
    <dbReference type="NCBI Taxonomy" id="1144522"/>
    <lineage>
        <taxon>Eukaryota</taxon>
        <taxon>Metamonada</taxon>
        <taxon>Parabasalia</taxon>
        <taxon>Tritrichomonadida</taxon>
        <taxon>Tritrichomonadidae</taxon>
        <taxon>Tritrichomonas</taxon>
    </lineage>
</organism>
<evidence type="ECO:0000313" key="3">
    <source>
        <dbReference type="EMBL" id="OHT05133.1"/>
    </source>
</evidence>
<proteinExistence type="predicted"/>
<feature type="region of interest" description="Disordered" evidence="1">
    <location>
        <begin position="976"/>
        <end position="1020"/>
    </location>
</feature>
<evidence type="ECO:0000313" key="4">
    <source>
        <dbReference type="Proteomes" id="UP000179807"/>
    </source>
</evidence>
<dbReference type="GeneID" id="94840137"/>
<feature type="compositionally biased region" description="Low complexity" evidence="1">
    <location>
        <begin position="1002"/>
        <end position="1014"/>
    </location>
</feature>
<dbReference type="AlphaFoldDB" id="A0A1J4K6Q3"/>
<keyword evidence="2" id="KW-0812">Transmembrane</keyword>
<accession>A0A1J4K6Q3</accession>
<reference evidence="3" key="1">
    <citation type="submission" date="2016-10" db="EMBL/GenBank/DDBJ databases">
        <authorList>
            <person name="Benchimol M."/>
            <person name="Almeida L.G."/>
            <person name="Vasconcelos A.T."/>
            <person name="Perreira-Neves A."/>
            <person name="Rosa I.A."/>
            <person name="Tasca T."/>
            <person name="Bogo M.R."/>
            <person name="de Souza W."/>
        </authorList>
    </citation>
    <scope>NUCLEOTIDE SEQUENCE [LARGE SCALE GENOMIC DNA]</scope>
    <source>
        <strain evidence="3">K</strain>
    </source>
</reference>
<keyword evidence="2" id="KW-0472">Membrane</keyword>
<feature type="compositionally biased region" description="Basic and acidic residues" evidence="1">
    <location>
        <begin position="992"/>
        <end position="1001"/>
    </location>
</feature>
<dbReference type="VEuPathDB" id="TrichDB:TRFO_27265"/>
<keyword evidence="2" id="KW-1133">Transmembrane helix</keyword>
<dbReference type="Proteomes" id="UP000179807">
    <property type="component" value="Unassembled WGS sequence"/>
</dbReference>
<keyword evidence="4" id="KW-1185">Reference proteome</keyword>
<evidence type="ECO:0000256" key="2">
    <source>
        <dbReference type="SAM" id="Phobius"/>
    </source>
</evidence>
<evidence type="ECO:0000256" key="1">
    <source>
        <dbReference type="SAM" id="MobiDB-lite"/>
    </source>
</evidence>
<name>A0A1J4K6Q3_9EUKA</name>
<feature type="transmembrane region" description="Helical" evidence="2">
    <location>
        <begin position="1025"/>
        <end position="1049"/>
    </location>
</feature>
<comment type="caution">
    <text evidence="3">The sequence shown here is derived from an EMBL/GenBank/DDBJ whole genome shotgun (WGS) entry which is preliminary data.</text>
</comment>